<keyword evidence="2" id="KW-0808">Transferase</keyword>
<feature type="domain" description="Four-carbon acid sugar kinase N-terminal" evidence="7">
    <location>
        <begin position="12"/>
        <end position="248"/>
    </location>
</feature>
<dbReference type="InterPro" id="IPR042213">
    <property type="entry name" value="NBD_C_sf"/>
</dbReference>
<gene>
    <name evidence="9" type="ORF">FXN63_20010</name>
</gene>
<proteinExistence type="inferred from homology"/>
<dbReference type="Gene3D" id="3.40.50.10840">
    <property type="entry name" value="Putative sugar-binding, N-terminal domain"/>
    <property type="match status" value="1"/>
</dbReference>
<feature type="domain" description="Four-carbon acid sugar kinase nucleotide binding" evidence="8">
    <location>
        <begin position="275"/>
        <end position="447"/>
    </location>
</feature>
<dbReference type="InterPro" id="IPR031475">
    <property type="entry name" value="NBD_C"/>
</dbReference>
<evidence type="ECO:0000256" key="2">
    <source>
        <dbReference type="ARBA" id="ARBA00022679"/>
    </source>
</evidence>
<evidence type="ECO:0000313" key="10">
    <source>
        <dbReference type="Proteomes" id="UP000325161"/>
    </source>
</evidence>
<evidence type="ECO:0000256" key="5">
    <source>
        <dbReference type="ARBA" id="ARBA00022840"/>
    </source>
</evidence>
<evidence type="ECO:0000256" key="3">
    <source>
        <dbReference type="ARBA" id="ARBA00022741"/>
    </source>
</evidence>
<evidence type="ECO:0000313" key="9">
    <source>
        <dbReference type="EMBL" id="QEI07867.1"/>
    </source>
</evidence>
<dbReference type="Pfam" id="PF17042">
    <property type="entry name" value="NBD_C"/>
    <property type="match status" value="1"/>
</dbReference>
<evidence type="ECO:0000256" key="1">
    <source>
        <dbReference type="ARBA" id="ARBA00005715"/>
    </source>
</evidence>
<protein>
    <submittedName>
        <fullName evidence="9">Four-carbon acid sugar kinase family protein</fullName>
    </submittedName>
</protein>
<dbReference type="GO" id="GO:0005524">
    <property type="term" value="F:ATP binding"/>
    <property type="evidence" value="ECO:0007669"/>
    <property type="project" value="UniProtKB-KW"/>
</dbReference>
<dbReference type="InterPro" id="IPR037051">
    <property type="entry name" value="4-carb_acid_sugar_kinase_N_sf"/>
</dbReference>
<keyword evidence="5" id="KW-0067">ATP-binding</keyword>
<keyword evidence="4 9" id="KW-0418">Kinase</keyword>
<accession>A0A5C0B5Q6</accession>
<keyword evidence="10" id="KW-1185">Reference proteome</keyword>
<evidence type="ECO:0000256" key="6">
    <source>
        <dbReference type="ARBA" id="ARBA00023277"/>
    </source>
</evidence>
<comment type="similarity">
    <text evidence="1">Belongs to the four-carbon acid sugar kinase family.</text>
</comment>
<reference evidence="9 10" key="1">
    <citation type="submission" date="2019-08" db="EMBL/GenBank/DDBJ databases">
        <title>Amphibian skin-associated Pigmentiphaga: genome sequence and occurrence across geography and hosts.</title>
        <authorList>
            <person name="Bletz M.C."/>
            <person name="Bunk B."/>
            <person name="Sproeer C."/>
            <person name="Biwer P."/>
            <person name="Reiter S."/>
            <person name="Rabemananjara F.C.E."/>
            <person name="Schulz S."/>
            <person name="Overmann J."/>
            <person name="Vences M."/>
        </authorList>
    </citation>
    <scope>NUCLEOTIDE SEQUENCE [LARGE SCALE GENOMIC DNA]</scope>
    <source>
        <strain evidence="9 10">Mada1488</strain>
    </source>
</reference>
<sequence length="457" mass="48259">MTASALPPGLLLAYYGDDFTGSTDAMEAMTMAGIETVLFLTPPTPALAARFPTARCVGIAGSSRGRDPAWMRRELPAAFSSLAALNPPVLHYKVCSTFDSSPTTGSIGCATELGVQHARQNWSPSIVGVPRLKRYQAFGNLFAAVKGVAHRIDRHPTMSRHPVTPMAEADLRLHLGKQTTRRIELIDMVALADGSAAAQLNDLRGDDVPTVFIDVLNDETLVEAGRLVWEQRGEGVFSASSSGLPYALTAYWRAQGWVAKDVALPRAAPVRSIAAVSGSCSPVTAGQIAWARDNGFTVERMALDQALKESSYAEEIARLVALAVGVLDAGGSPLIFSAEGPNDSAVVNFDEIATKAGLSRSDAARKVGQALAAVMQGIVDQRPLKRVVIAGGDSSGEVMSMLDIDALTVAAELTPGAPLCRAWSSHPVREGLELVLKGGQIGLEDFFGLARDGIVMP</sequence>
<evidence type="ECO:0000259" key="7">
    <source>
        <dbReference type="Pfam" id="PF07005"/>
    </source>
</evidence>
<evidence type="ECO:0000256" key="4">
    <source>
        <dbReference type="ARBA" id="ARBA00022777"/>
    </source>
</evidence>
<dbReference type="Gene3D" id="3.40.980.20">
    <property type="entry name" value="Four-carbon acid sugar kinase, nucleotide binding domain"/>
    <property type="match status" value="1"/>
</dbReference>
<organism evidence="9 10">
    <name type="scientific">Pigmentiphaga aceris</name>
    <dbReference type="NCBI Taxonomy" id="1940612"/>
    <lineage>
        <taxon>Bacteria</taxon>
        <taxon>Pseudomonadati</taxon>
        <taxon>Pseudomonadota</taxon>
        <taxon>Betaproteobacteria</taxon>
        <taxon>Burkholderiales</taxon>
        <taxon>Alcaligenaceae</taxon>
        <taxon>Pigmentiphaga</taxon>
    </lineage>
</organism>
<keyword evidence="6" id="KW-0119">Carbohydrate metabolism</keyword>
<evidence type="ECO:0000259" key="8">
    <source>
        <dbReference type="Pfam" id="PF17042"/>
    </source>
</evidence>
<dbReference type="Pfam" id="PF07005">
    <property type="entry name" value="SBD_N"/>
    <property type="match status" value="1"/>
</dbReference>
<keyword evidence="3" id="KW-0547">Nucleotide-binding</keyword>
<dbReference type="KEGG" id="pacr:FXN63_20010"/>
<name>A0A5C0B5Q6_9BURK</name>
<dbReference type="InterPro" id="IPR050015">
    <property type="entry name" value="OiaK"/>
</dbReference>
<dbReference type="EMBL" id="CP043046">
    <property type="protein sequence ID" value="QEI07867.1"/>
    <property type="molecule type" value="Genomic_DNA"/>
</dbReference>
<dbReference type="Proteomes" id="UP000325161">
    <property type="component" value="Chromosome"/>
</dbReference>
<dbReference type="NCBIfam" id="NF042436">
    <property type="entry name" value="OxoIsoapKin_OiaK"/>
    <property type="match status" value="1"/>
</dbReference>
<dbReference type="GO" id="GO:0016301">
    <property type="term" value="F:kinase activity"/>
    <property type="evidence" value="ECO:0007669"/>
    <property type="project" value="UniProtKB-KW"/>
</dbReference>
<dbReference type="RefSeq" id="WP_148816914.1">
    <property type="nucleotide sequence ID" value="NZ_CP043046.1"/>
</dbReference>
<dbReference type="OrthoDB" id="191465at2"/>
<dbReference type="AlphaFoldDB" id="A0A5C0B5Q6"/>
<dbReference type="InterPro" id="IPR010737">
    <property type="entry name" value="4-carb_acid_sugar_kinase_N"/>
</dbReference>
<dbReference type="SUPFAM" id="SSF142764">
    <property type="entry name" value="YgbK-like"/>
    <property type="match status" value="1"/>
</dbReference>